<reference evidence="3" key="1">
    <citation type="submission" date="2022-05" db="EMBL/GenBank/DDBJ databases">
        <authorList>
            <person name="Tuo L."/>
        </authorList>
    </citation>
    <scope>NUCLEOTIDE SEQUENCE</scope>
    <source>
        <strain evidence="3">BSK12Z-4</strain>
    </source>
</reference>
<evidence type="ECO:0000256" key="1">
    <source>
        <dbReference type="SAM" id="MobiDB-lite"/>
    </source>
</evidence>
<organism evidence="3 4">
    <name type="scientific">Nocardioides bruguierae</name>
    <dbReference type="NCBI Taxonomy" id="2945102"/>
    <lineage>
        <taxon>Bacteria</taxon>
        <taxon>Bacillati</taxon>
        <taxon>Actinomycetota</taxon>
        <taxon>Actinomycetes</taxon>
        <taxon>Propionibacteriales</taxon>
        <taxon>Nocardioidaceae</taxon>
        <taxon>Nocardioides</taxon>
    </lineage>
</organism>
<dbReference type="Proteomes" id="UP001139485">
    <property type="component" value="Unassembled WGS sequence"/>
</dbReference>
<evidence type="ECO:0000256" key="2">
    <source>
        <dbReference type="SAM" id="Phobius"/>
    </source>
</evidence>
<sequence>MSTPRNSDLHTVLHERAGDAPLGIDLDAVTREGGRRVRRRRVAGAVGGVAAAAAVAALTIGLAQGPTPRAVDPADGPSESAGGSAGESADPVLVTYPDPGVTITDPAQVARRLAETPASFQEAVASQVETLQQESTCDGTALVGITVQRVRSDGFASVAVNDCGGYQALWVQAEDGTWTEALGTQDVWVCSDLEALDFPSDVAGDRCADADGTGELIRYRHD</sequence>
<keyword evidence="2" id="KW-1133">Transmembrane helix</keyword>
<dbReference type="AlphaFoldDB" id="A0A9X2D3U1"/>
<name>A0A9X2D3U1_9ACTN</name>
<dbReference type="EMBL" id="JAMOIL010000001">
    <property type="protein sequence ID" value="MCM0618808.1"/>
    <property type="molecule type" value="Genomic_DNA"/>
</dbReference>
<evidence type="ECO:0000313" key="4">
    <source>
        <dbReference type="Proteomes" id="UP001139485"/>
    </source>
</evidence>
<comment type="caution">
    <text evidence="3">The sequence shown here is derived from an EMBL/GenBank/DDBJ whole genome shotgun (WGS) entry which is preliminary data.</text>
</comment>
<evidence type="ECO:0000313" key="3">
    <source>
        <dbReference type="EMBL" id="MCM0618808.1"/>
    </source>
</evidence>
<keyword evidence="2" id="KW-0472">Membrane</keyword>
<proteinExistence type="predicted"/>
<keyword evidence="4" id="KW-1185">Reference proteome</keyword>
<protein>
    <submittedName>
        <fullName evidence="3">Uncharacterized protein</fullName>
    </submittedName>
</protein>
<accession>A0A9X2D3U1</accession>
<keyword evidence="2" id="KW-0812">Transmembrane</keyword>
<feature type="region of interest" description="Disordered" evidence="1">
    <location>
        <begin position="65"/>
        <end position="91"/>
    </location>
</feature>
<dbReference type="RefSeq" id="WP_250825772.1">
    <property type="nucleotide sequence ID" value="NZ_JAMOIL010000001.1"/>
</dbReference>
<gene>
    <name evidence="3" type="ORF">M8330_00700</name>
</gene>
<feature type="transmembrane region" description="Helical" evidence="2">
    <location>
        <begin position="42"/>
        <end position="63"/>
    </location>
</feature>
<feature type="compositionally biased region" description="Low complexity" evidence="1">
    <location>
        <begin position="73"/>
        <end position="91"/>
    </location>
</feature>